<organism evidence="1 2">
    <name type="scientific">Pristionchus fissidentatus</name>
    <dbReference type="NCBI Taxonomy" id="1538716"/>
    <lineage>
        <taxon>Eukaryota</taxon>
        <taxon>Metazoa</taxon>
        <taxon>Ecdysozoa</taxon>
        <taxon>Nematoda</taxon>
        <taxon>Chromadorea</taxon>
        <taxon>Rhabditida</taxon>
        <taxon>Rhabditina</taxon>
        <taxon>Diplogasteromorpha</taxon>
        <taxon>Diplogasteroidea</taxon>
        <taxon>Neodiplogasteridae</taxon>
        <taxon>Pristionchus</taxon>
    </lineage>
</organism>
<evidence type="ECO:0000313" key="2">
    <source>
        <dbReference type="Proteomes" id="UP001432322"/>
    </source>
</evidence>
<reference evidence="1" key="1">
    <citation type="submission" date="2023-10" db="EMBL/GenBank/DDBJ databases">
        <title>Genome assembly of Pristionchus species.</title>
        <authorList>
            <person name="Yoshida K."/>
            <person name="Sommer R.J."/>
        </authorList>
    </citation>
    <scope>NUCLEOTIDE SEQUENCE</scope>
    <source>
        <strain evidence="1">RS5133</strain>
    </source>
</reference>
<comment type="caution">
    <text evidence="1">The sequence shown here is derived from an EMBL/GenBank/DDBJ whole genome shotgun (WGS) entry which is preliminary data.</text>
</comment>
<dbReference type="Proteomes" id="UP001432322">
    <property type="component" value="Unassembled WGS sequence"/>
</dbReference>
<gene>
    <name evidence="1" type="ORF">PFISCL1PPCAC_5703</name>
</gene>
<proteinExistence type="predicted"/>
<sequence>MNVPLLLIGDEYLQYLRASTARLDGVPVSLSARDVASVGSSVVKTGHLLARSLVGAFALVSVDVSLDTSSRAVVVIGASLPRSVKGVSGLQSNLSAVLVVGRLDLVVSTGQRSHIHHTSDGFASGFLVANALEAVGGERGADESGQYDEDL</sequence>
<name>A0AAV5V6P6_9BILA</name>
<feature type="non-terminal residue" evidence="1">
    <location>
        <position position="151"/>
    </location>
</feature>
<keyword evidence="2" id="KW-1185">Reference proteome</keyword>
<protein>
    <submittedName>
        <fullName evidence="1">Uncharacterized protein</fullName>
    </submittedName>
</protein>
<dbReference type="AlphaFoldDB" id="A0AAV5V6P6"/>
<evidence type="ECO:0000313" key="1">
    <source>
        <dbReference type="EMBL" id="GMT14406.1"/>
    </source>
</evidence>
<dbReference type="EMBL" id="BTSY01000002">
    <property type="protein sequence ID" value="GMT14406.1"/>
    <property type="molecule type" value="Genomic_DNA"/>
</dbReference>
<accession>A0AAV5V6P6</accession>